<comment type="caution">
    <text evidence="1">The sequence shown here is derived from an EMBL/GenBank/DDBJ whole genome shotgun (WGS) entry which is preliminary data.</text>
</comment>
<accession>A0ACC1LJ01</accession>
<gene>
    <name evidence="1" type="ORF">H4S07_002656</name>
</gene>
<evidence type="ECO:0000313" key="2">
    <source>
        <dbReference type="Proteomes" id="UP001140096"/>
    </source>
</evidence>
<reference evidence="1" key="1">
    <citation type="submission" date="2022-07" db="EMBL/GenBank/DDBJ databases">
        <title>Phylogenomic reconstructions and comparative analyses of Kickxellomycotina fungi.</title>
        <authorList>
            <person name="Reynolds N.K."/>
            <person name="Stajich J.E."/>
            <person name="Barry K."/>
            <person name="Grigoriev I.V."/>
            <person name="Crous P."/>
            <person name="Smith M.E."/>
        </authorList>
    </citation>
    <scope>NUCLEOTIDE SEQUENCE</scope>
    <source>
        <strain evidence="1">CBS 102833</strain>
    </source>
</reference>
<evidence type="ECO:0000313" key="1">
    <source>
        <dbReference type="EMBL" id="KAJ2810468.1"/>
    </source>
</evidence>
<keyword evidence="2" id="KW-1185">Reference proteome</keyword>
<dbReference type="EMBL" id="JANBUP010000700">
    <property type="protein sequence ID" value="KAJ2810468.1"/>
    <property type="molecule type" value="Genomic_DNA"/>
</dbReference>
<name>A0ACC1LJ01_9FUNG</name>
<proteinExistence type="predicted"/>
<protein>
    <submittedName>
        <fullName evidence="1">Uncharacterized protein</fullName>
    </submittedName>
</protein>
<feature type="non-terminal residue" evidence="1">
    <location>
        <position position="170"/>
    </location>
</feature>
<organism evidence="1 2">
    <name type="scientific">Coemansia furcata</name>
    <dbReference type="NCBI Taxonomy" id="417177"/>
    <lineage>
        <taxon>Eukaryota</taxon>
        <taxon>Fungi</taxon>
        <taxon>Fungi incertae sedis</taxon>
        <taxon>Zoopagomycota</taxon>
        <taxon>Kickxellomycotina</taxon>
        <taxon>Kickxellomycetes</taxon>
        <taxon>Kickxellales</taxon>
        <taxon>Kickxellaceae</taxon>
        <taxon>Coemansia</taxon>
    </lineage>
</organism>
<dbReference type="Proteomes" id="UP001140096">
    <property type="component" value="Unassembled WGS sequence"/>
</dbReference>
<sequence length="170" mass="19564">MRKTTALKFGLNVPKQGTPTAVTRHKDVPKDGDTARPKRSVFAEPETLSSPDDSKPTKPQFTGGSQTHTSEMLASELQATDPSVYAYDEVYDEISNARDRSKRARKDADNLKPRYMEKILETAKQRQVQHEVVREKMLDKEREREGDMFADKETFVTDAYKEQKEQRQRL</sequence>